<dbReference type="SUPFAM" id="SSF52540">
    <property type="entry name" value="P-loop containing nucleoside triphosphate hydrolases"/>
    <property type="match status" value="1"/>
</dbReference>
<dbReference type="InterPro" id="IPR027417">
    <property type="entry name" value="P-loop_NTPase"/>
</dbReference>
<feature type="domain" description="NB-ARC" evidence="1">
    <location>
        <begin position="76"/>
        <end position="217"/>
    </location>
</feature>
<dbReference type="InterPro" id="IPR011990">
    <property type="entry name" value="TPR-like_helical_dom_sf"/>
</dbReference>
<dbReference type="Gene3D" id="1.25.40.10">
    <property type="entry name" value="Tetratricopeptide repeat domain"/>
    <property type="match status" value="1"/>
</dbReference>
<dbReference type="PANTHER" id="PTHR46082:SF6">
    <property type="entry name" value="AAA+ ATPASE DOMAIN-CONTAINING PROTEIN-RELATED"/>
    <property type="match status" value="1"/>
</dbReference>
<dbReference type="InterPro" id="IPR002182">
    <property type="entry name" value="NB-ARC"/>
</dbReference>
<organism evidence="2 3">
    <name type="scientific">Armillaria tabescens</name>
    <name type="common">Ringless honey mushroom</name>
    <name type="synonym">Agaricus tabescens</name>
    <dbReference type="NCBI Taxonomy" id="1929756"/>
    <lineage>
        <taxon>Eukaryota</taxon>
        <taxon>Fungi</taxon>
        <taxon>Dikarya</taxon>
        <taxon>Basidiomycota</taxon>
        <taxon>Agaricomycotina</taxon>
        <taxon>Agaricomycetes</taxon>
        <taxon>Agaricomycetidae</taxon>
        <taxon>Agaricales</taxon>
        <taxon>Marasmiineae</taxon>
        <taxon>Physalacriaceae</taxon>
        <taxon>Desarmillaria</taxon>
    </lineage>
</organism>
<dbReference type="Proteomes" id="UP001175211">
    <property type="component" value="Unassembled WGS sequence"/>
</dbReference>
<dbReference type="SUPFAM" id="SSF48452">
    <property type="entry name" value="TPR-like"/>
    <property type="match status" value="1"/>
</dbReference>
<dbReference type="GO" id="GO:0016787">
    <property type="term" value="F:hydrolase activity"/>
    <property type="evidence" value="ECO:0007669"/>
    <property type="project" value="UniProtKB-KW"/>
</dbReference>
<accession>A0AA39MS08</accession>
<dbReference type="RefSeq" id="XP_060325308.1">
    <property type="nucleotide sequence ID" value="XM_060484226.1"/>
</dbReference>
<dbReference type="Gene3D" id="3.40.50.300">
    <property type="entry name" value="P-loop containing nucleotide triphosphate hydrolases"/>
    <property type="match status" value="1"/>
</dbReference>
<evidence type="ECO:0000259" key="1">
    <source>
        <dbReference type="Pfam" id="PF00931"/>
    </source>
</evidence>
<protein>
    <submittedName>
        <fullName evidence="2">P-loop containing nucleoside triphosphate hydrolase protein</fullName>
    </submittedName>
</protein>
<dbReference type="EMBL" id="JAUEPS010000051">
    <property type="protein sequence ID" value="KAK0444961.1"/>
    <property type="molecule type" value="Genomic_DNA"/>
</dbReference>
<dbReference type="Pfam" id="PF13374">
    <property type="entry name" value="TPR_10"/>
    <property type="match status" value="1"/>
</dbReference>
<keyword evidence="2" id="KW-0378">Hydrolase</keyword>
<reference evidence="2" key="1">
    <citation type="submission" date="2023-06" db="EMBL/GenBank/DDBJ databases">
        <authorList>
            <consortium name="Lawrence Berkeley National Laboratory"/>
            <person name="Ahrendt S."/>
            <person name="Sahu N."/>
            <person name="Indic B."/>
            <person name="Wong-Bajracharya J."/>
            <person name="Merenyi Z."/>
            <person name="Ke H.-M."/>
            <person name="Monk M."/>
            <person name="Kocsube S."/>
            <person name="Drula E."/>
            <person name="Lipzen A."/>
            <person name="Balint B."/>
            <person name="Henrissat B."/>
            <person name="Andreopoulos B."/>
            <person name="Martin F.M."/>
            <person name="Harder C.B."/>
            <person name="Rigling D."/>
            <person name="Ford K.L."/>
            <person name="Foster G.D."/>
            <person name="Pangilinan J."/>
            <person name="Papanicolaou A."/>
            <person name="Barry K."/>
            <person name="LaButti K."/>
            <person name="Viragh M."/>
            <person name="Koriabine M."/>
            <person name="Yan M."/>
            <person name="Riley R."/>
            <person name="Champramary S."/>
            <person name="Plett K.L."/>
            <person name="Tsai I.J."/>
            <person name="Slot J."/>
            <person name="Sipos G."/>
            <person name="Plett J."/>
            <person name="Nagy L.G."/>
            <person name="Grigoriev I.V."/>
        </authorList>
    </citation>
    <scope>NUCLEOTIDE SEQUENCE</scope>
    <source>
        <strain evidence="2">CCBAS 213</strain>
    </source>
</reference>
<sequence length="627" mass="72268">MKRTHTLGTFGRIYLFRIYRLKANMIIAGHITSVSKPSMTFLPGSVLPLFTGRQQYLSELEKYFAPCEKPWKRRLFLLHGMGGIGKSQIALKFVENMIESKGFSIIFWIDASSESTIVQSLKNIYIKYIPQKTLNSQTYNESLTLDWISEIHEQEWLLIYDNADYYNIGLLQKYLPSGQKGNILITSHNPNLIRITGNAGIAISEMESEEAINLLFNGSNLKEINNEINRYAKAIIFELGYIPLAIDLAGSSIQYGYYTIYDYLELFDKNRKERLTEIGLSEKEQNIYGAWNLSLKAIQSQAQKNDSSAIDAQYALKILELFAFFYNKNISEEIFNRAATTNNSDNNCIIEDSYNKLLETTESNKWNFKPFRKGTSILLACSLIKKTEKNRTPIYFIHSLVHKWCLDRLQEVEKQSAFNTAIIIIAKSVPNKWNKEDYIFLQTLSLHLKDNILDKDIYIIKQFAKAFFHNGKWKDVERLELKVLSATKHALGEDHLDTWTSMGNLVSTYRNQGRWKEAEELQLKALSERKHALGEDHSDTLTLLYFGLYPSTMLLRPLVSGLQTREEFTHLLHIFILNYTYSSNFYTIILLPISYSACRNAGLPELSCIFQQTSMSNLASTYRKQGQ</sequence>
<gene>
    <name evidence="2" type="ORF">EV420DRAFT_977684</name>
</gene>
<dbReference type="PANTHER" id="PTHR46082">
    <property type="entry name" value="ATP/GTP-BINDING PROTEIN-RELATED"/>
    <property type="match status" value="1"/>
</dbReference>
<dbReference type="InterPro" id="IPR053137">
    <property type="entry name" value="NLR-like"/>
</dbReference>
<dbReference type="AlphaFoldDB" id="A0AA39MS08"/>
<dbReference type="GO" id="GO:0043531">
    <property type="term" value="F:ADP binding"/>
    <property type="evidence" value="ECO:0007669"/>
    <property type="project" value="InterPro"/>
</dbReference>
<comment type="caution">
    <text evidence="2">The sequence shown here is derived from an EMBL/GenBank/DDBJ whole genome shotgun (WGS) entry which is preliminary data.</text>
</comment>
<dbReference type="GeneID" id="85367774"/>
<proteinExistence type="predicted"/>
<evidence type="ECO:0000313" key="2">
    <source>
        <dbReference type="EMBL" id="KAK0444961.1"/>
    </source>
</evidence>
<keyword evidence="3" id="KW-1185">Reference proteome</keyword>
<name>A0AA39MS08_ARMTA</name>
<dbReference type="Pfam" id="PF00931">
    <property type="entry name" value="NB-ARC"/>
    <property type="match status" value="1"/>
</dbReference>
<dbReference type="PRINTS" id="PR00364">
    <property type="entry name" value="DISEASERSIST"/>
</dbReference>
<evidence type="ECO:0000313" key="3">
    <source>
        <dbReference type="Proteomes" id="UP001175211"/>
    </source>
</evidence>